<name>A0A7W8VCF4_9ACTN</name>
<comment type="caution">
    <text evidence="7">The sequence shown here is derived from an EMBL/GenBank/DDBJ whole genome shotgun (WGS) entry which is preliminary data.</text>
</comment>
<dbReference type="SMART" id="SM00382">
    <property type="entry name" value="AAA"/>
    <property type="match status" value="1"/>
</dbReference>
<dbReference type="AlphaFoldDB" id="A0A7W8VCF4"/>
<dbReference type="Proteomes" id="UP000572635">
    <property type="component" value="Unassembled WGS sequence"/>
</dbReference>
<dbReference type="NCBIfam" id="NF010068">
    <property type="entry name" value="PRK13548.1"/>
    <property type="match status" value="1"/>
</dbReference>
<sequence length="285" mass="29609">MRAGPRPPAEGAPASVVAEDAGYRIDRRDLVGGVSFALEPGTLTAMVGPNGAGKSTMLGLLAGDLAPSAGSVRIAGRLPGQWRPRELALHRSVMLQQATSNFGFSVAESVGMGRLPHDADPGRDRAAVEAAVAESDLAALRDRDVTTLSGGEAARVAYARTSAQQAPVVLLDEPTAALDLKHQEGLLAAARERRDEGACVVVVLHDLNLAARYADRVLVFAAGRLVADGAPADVLTEERIEAVYGQRVHILRHPTSRAPVIVPAEEVPGPGTPVRPSGGETAAGR</sequence>
<keyword evidence="3 7" id="KW-0067">ATP-binding</keyword>
<evidence type="ECO:0000256" key="1">
    <source>
        <dbReference type="ARBA" id="ARBA00022448"/>
    </source>
</evidence>
<gene>
    <name evidence="7" type="ORF">HDA36_000999</name>
</gene>
<dbReference type="InterPro" id="IPR003593">
    <property type="entry name" value="AAA+_ATPase"/>
</dbReference>
<organism evidence="7 8">
    <name type="scientific">Nocardiopsis composta</name>
    <dbReference type="NCBI Taxonomy" id="157465"/>
    <lineage>
        <taxon>Bacteria</taxon>
        <taxon>Bacillati</taxon>
        <taxon>Actinomycetota</taxon>
        <taxon>Actinomycetes</taxon>
        <taxon>Streptosporangiales</taxon>
        <taxon>Nocardiopsidaceae</taxon>
        <taxon>Nocardiopsis</taxon>
    </lineage>
</organism>
<dbReference type="InterPro" id="IPR027417">
    <property type="entry name" value="P-loop_NTPase"/>
</dbReference>
<dbReference type="InterPro" id="IPR003439">
    <property type="entry name" value="ABC_transporter-like_ATP-bd"/>
</dbReference>
<evidence type="ECO:0000256" key="3">
    <source>
        <dbReference type="ARBA" id="ARBA00022840"/>
    </source>
</evidence>
<keyword evidence="1" id="KW-0813">Transport</keyword>
<dbReference type="EMBL" id="JACHDB010000001">
    <property type="protein sequence ID" value="MBB5430915.1"/>
    <property type="molecule type" value="Genomic_DNA"/>
</dbReference>
<protein>
    <submittedName>
        <fullName evidence="7">Iron complex transport system ATP-binding protein</fullName>
    </submittedName>
</protein>
<dbReference type="PANTHER" id="PTHR42794:SF1">
    <property type="entry name" value="HEMIN IMPORT ATP-BINDING PROTEIN HMUV"/>
    <property type="match status" value="1"/>
</dbReference>
<dbReference type="PANTHER" id="PTHR42794">
    <property type="entry name" value="HEMIN IMPORT ATP-BINDING PROTEIN HMUV"/>
    <property type="match status" value="1"/>
</dbReference>
<keyword evidence="4" id="KW-1278">Translocase</keyword>
<evidence type="ECO:0000256" key="4">
    <source>
        <dbReference type="ARBA" id="ARBA00022967"/>
    </source>
</evidence>
<evidence type="ECO:0000256" key="2">
    <source>
        <dbReference type="ARBA" id="ARBA00022741"/>
    </source>
</evidence>
<accession>A0A7W8VCF4</accession>
<dbReference type="GO" id="GO:0016887">
    <property type="term" value="F:ATP hydrolysis activity"/>
    <property type="evidence" value="ECO:0007669"/>
    <property type="project" value="InterPro"/>
</dbReference>
<evidence type="ECO:0000313" key="7">
    <source>
        <dbReference type="EMBL" id="MBB5430915.1"/>
    </source>
</evidence>
<keyword evidence="2" id="KW-0547">Nucleotide-binding</keyword>
<dbReference type="RefSeq" id="WP_221331458.1">
    <property type="nucleotide sequence ID" value="NZ_BAAAJD010000034.1"/>
</dbReference>
<feature type="region of interest" description="Disordered" evidence="5">
    <location>
        <begin position="264"/>
        <end position="285"/>
    </location>
</feature>
<dbReference type="Gene3D" id="3.40.50.300">
    <property type="entry name" value="P-loop containing nucleotide triphosphate hydrolases"/>
    <property type="match status" value="1"/>
</dbReference>
<proteinExistence type="predicted"/>
<reference evidence="7 8" key="1">
    <citation type="submission" date="2020-08" db="EMBL/GenBank/DDBJ databases">
        <title>Sequencing the genomes of 1000 actinobacteria strains.</title>
        <authorList>
            <person name="Klenk H.-P."/>
        </authorList>
    </citation>
    <scope>NUCLEOTIDE SEQUENCE [LARGE SCALE GENOMIC DNA]</scope>
    <source>
        <strain evidence="7 8">DSM 44551</strain>
    </source>
</reference>
<dbReference type="SUPFAM" id="SSF52540">
    <property type="entry name" value="P-loop containing nucleoside triphosphate hydrolases"/>
    <property type="match status" value="1"/>
</dbReference>
<dbReference type="PROSITE" id="PS50893">
    <property type="entry name" value="ABC_TRANSPORTER_2"/>
    <property type="match status" value="1"/>
</dbReference>
<dbReference type="Pfam" id="PF00005">
    <property type="entry name" value="ABC_tran"/>
    <property type="match status" value="1"/>
</dbReference>
<dbReference type="GO" id="GO:0005524">
    <property type="term" value="F:ATP binding"/>
    <property type="evidence" value="ECO:0007669"/>
    <property type="project" value="UniProtKB-KW"/>
</dbReference>
<evidence type="ECO:0000256" key="5">
    <source>
        <dbReference type="SAM" id="MobiDB-lite"/>
    </source>
</evidence>
<evidence type="ECO:0000313" key="8">
    <source>
        <dbReference type="Proteomes" id="UP000572635"/>
    </source>
</evidence>
<feature type="domain" description="ABC transporter" evidence="6">
    <location>
        <begin position="16"/>
        <end position="247"/>
    </location>
</feature>
<dbReference type="CDD" id="cd03214">
    <property type="entry name" value="ABC_Iron-Siderophores_B12_Hemin"/>
    <property type="match status" value="1"/>
</dbReference>
<evidence type="ECO:0000259" key="6">
    <source>
        <dbReference type="PROSITE" id="PS50893"/>
    </source>
</evidence>
<keyword evidence="8" id="KW-1185">Reference proteome</keyword>